<dbReference type="PANTHER" id="PTHR10682:SF10">
    <property type="entry name" value="POLYNUCLEOTIDE ADENYLYLTRANSFERASE"/>
    <property type="match status" value="1"/>
</dbReference>
<dbReference type="OrthoDB" id="8189408at2759"/>
<evidence type="ECO:0000313" key="20">
    <source>
        <dbReference type="EMBL" id="CAD7011894.1"/>
    </source>
</evidence>
<reference evidence="20" key="1">
    <citation type="submission" date="2020-11" db="EMBL/GenBank/DDBJ databases">
        <authorList>
            <person name="Whitehead M."/>
        </authorList>
    </citation>
    <scope>NUCLEOTIDE SEQUENCE</scope>
    <source>
        <strain evidence="20">EGII</strain>
    </source>
</reference>
<feature type="region of interest" description="Disordered" evidence="16">
    <location>
        <begin position="1"/>
        <end position="53"/>
    </location>
</feature>
<dbReference type="EC" id="2.7.7.19" evidence="5"/>
<dbReference type="Pfam" id="PF04926">
    <property type="entry name" value="PAP_RNA-bind"/>
    <property type="match status" value="1"/>
</dbReference>
<evidence type="ECO:0000256" key="6">
    <source>
        <dbReference type="ARBA" id="ARBA00022664"/>
    </source>
</evidence>
<evidence type="ECO:0000256" key="13">
    <source>
        <dbReference type="ARBA" id="ARBA00023211"/>
    </source>
</evidence>
<dbReference type="InterPro" id="IPR011068">
    <property type="entry name" value="NuclTrfase_I-like_C"/>
</dbReference>
<dbReference type="Gene3D" id="3.30.460.10">
    <property type="entry name" value="Beta Polymerase, domain 2"/>
    <property type="match status" value="1"/>
</dbReference>
<dbReference type="GO" id="GO:0006397">
    <property type="term" value="P:mRNA processing"/>
    <property type="evidence" value="ECO:0007669"/>
    <property type="project" value="UniProtKB-KW"/>
</dbReference>
<dbReference type="Pfam" id="PF20750">
    <property type="entry name" value="PAP_NTPase"/>
    <property type="match status" value="1"/>
</dbReference>
<dbReference type="GO" id="GO:0003723">
    <property type="term" value="F:RNA binding"/>
    <property type="evidence" value="ECO:0007669"/>
    <property type="project" value="UniProtKB-KW"/>
</dbReference>
<feature type="domain" description="Poly(A) polymerase nucleotidyltransferase" evidence="19">
    <location>
        <begin position="53"/>
        <end position="246"/>
    </location>
</feature>
<feature type="domain" description="Poly(A) polymerase central" evidence="18">
    <location>
        <begin position="251"/>
        <end position="395"/>
    </location>
</feature>
<comment type="catalytic activity">
    <reaction evidence="15">
        <text>RNA(n) + ATP = RNA(n)-3'-adenine ribonucleotide + diphosphate</text>
        <dbReference type="Rhea" id="RHEA:11332"/>
        <dbReference type="Rhea" id="RHEA-COMP:14527"/>
        <dbReference type="Rhea" id="RHEA-COMP:17347"/>
        <dbReference type="ChEBI" id="CHEBI:30616"/>
        <dbReference type="ChEBI" id="CHEBI:33019"/>
        <dbReference type="ChEBI" id="CHEBI:140395"/>
        <dbReference type="ChEBI" id="CHEBI:173115"/>
        <dbReference type="EC" id="2.7.7.19"/>
    </reaction>
</comment>
<evidence type="ECO:0000259" key="19">
    <source>
        <dbReference type="Pfam" id="PF20750"/>
    </source>
</evidence>
<proteinExistence type="inferred from homology"/>
<dbReference type="Pfam" id="PF04928">
    <property type="entry name" value="PAP_central"/>
    <property type="match status" value="1"/>
</dbReference>
<evidence type="ECO:0000256" key="7">
    <source>
        <dbReference type="ARBA" id="ARBA00022679"/>
    </source>
</evidence>
<keyword evidence="9" id="KW-0547">Nucleotide-binding</keyword>
<dbReference type="InterPro" id="IPR043519">
    <property type="entry name" value="NT_sf"/>
</dbReference>
<evidence type="ECO:0000259" key="18">
    <source>
        <dbReference type="Pfam" id="PF04928"/>
    </source>
</evidence>
<dbReference type="GO" id="GO:0005634">
    <property type="term" value="C:nucleus"/>
    <property type="evidence" value="ECO:0007669"/>
    <property type="project" value="UniProtKB-SubCell"/>
</dbReference>
<dbReference type="SUPFAM" id="SSF81631">
    <property type="entry name" value="PAP/OAS1 substrate-binding domain"/>
    <property type="match status" value="1"/>
</dbReference>
<dbReference type="InterPro" id="IPR007012">
    <property type="entry name" value="PolA_pol_cen_dom"/>
</dbReference>
<dbReference type="Proteomes" id="UP000606786">
    <property type="component" value="Unassembled WGS sequence"/>
</dbReference>
<gene>
    <name evidence="20" type="ORF">CCAP1982_LOCUS20005</name>
</gene>
<comment type="similarity">
    <text evidence="4">Belongs to the poly(A) polymerase family.</text>
</comment>
<keyword evidence="6" id="KW-0507">mRNA processing</keyword>
<dbReference type="FunFam" id="3.30.70.590:FF:000001">
    <property type="entry name" value="Putative poly(A) polymerase gamma"/>
    <property type="match status" value="1"/>
</dbReference>
<feature type="domain" description="Poly(A) polymerase RNA-binding" evidence="17">
    <location>
        <begin position="398"/>
        <end position="555"/>
    </location>
</feature>
<dbReference type="GO" id="GO:1990817">
    <property type="term" value="F:poly(A) RNA polymerase activity"/>
    <property type="evidence" value="ECO:0007669"/>
    <property type="project" value="UniProtKB-EC"/>
</dbReference>
<dbReference type="FunFam" id="3.30.460.10:FF:000002">
    <property type="entry name" value="Poly(A) polymerase alpha, putative"/>
    <property type="match status" value="1"/>
</dbReference>
<keyword evidence="13" id="KW-0464">Manganese</keyword>
<keyword evidence="14" id="KW-0539">Nucleus</keyword>
<evidence type="ECO:0000256" key="16">
    <source>
        <dbReference type="SAM" id="MobiDB-lite"/>
    </source>
</evidence>
<comment type="cofactor">
    <cofactor evidence="2">
        <name>Mg(2+)</name>
        <dbReference type="ChEBI" id="CHEBI:18420"/>
    </cofactor>
</comment>
<keyword evidence="7" id="KW-0808">Transferase</keyword>
<evidence type="ECO:0000313" key="21">
    <source>
        <dbReference type="Proteomes" id="UP000606786"/>
    </source>
</evidence>
<dbReference type="SUPFAM" id="SSF55003">
    <property type="entry name" value="PAP/Archaeal CCA-adding enzyme, C-terminal domain"/>
    <property type="match status" value="1"/>
</dbReference>
<dbReference type="InterPro" id="IPR007010">
    <property type="entry name" value="PolA_pol_RNA-bd_dom"/>
</dbReference>
<protein>
    <recommendedName>
        <fullName evidence="5">polynucleotide adenylyltransferase</fullName>
        <ecNumber evidence="5">2.7.7.19</ecNumber>
    </recommendedName>
</protein>
<evidence type="ECO:0000256" key="14">
    <source>
        <dbReference type="ARBA" id="ARBA00023242"/>
    </source>
</evidence>
<accession>A0A811VA62</accession>
<keyword evidence="8" id="KW-0479">Metal-binding</keyword>
<evidence type="ECO:0000256" key="8">
    <source>
        <dbReference type="ARBA" id="ARBA00022723"/>
    </source>
</evidence>
<evidence type="ECO:0000256" key="10">
    <source>
        <dbReference type="ARBA" id="ARBA00022840"/>
    </source>
</evidence>
<sequence length="1472" mass="169636">MWNSDTRSQNGSPSYGSYNSGNSNGRNGSPHHQAQSQQQQQQQQQQQPVKQLGMTSAISLAEPRPEDLQKTEELRKALEPFKVFETQDELNHRMEILAKLNTLVKQWVKDVSMAKNMPEAAAEKLGGKIYTFGSYRLGVHHKGADIDALCVAPRNIERTDYFTSFFELLKKQSEVTECRSVEEAFVPVIKMNFDGIEIDLLFARLSLKEIPDDFDLRDDNLLKNLDPRSVRSLNGCRVTDEILALVPNIENFRLALRSIKLWAKKHGIYSNSLGYFGGVTWAMLVARTCQLYPNATASTLVHKFFLVFSRWKWPNPVLLKHPDNVNLRFPVWDPRVNASDRYHLMPIITPAYPQQNSTFNVSESTKKVILNEFNRGMVTTDEIMIGRATWDRLFEAPSFFYKYRHFIVLLVTSQTGDDQLEWCGLVESKIRLLVGNLERNQHISLAHVNPTCFDYKKGAANTPNNSGNDDDKSGANPPVCSAPFCSMWFIGLEFERTENLNVDLTESIQNFTEHVIQHGVNIKMLKDGMNIEARHVKRKSLSQYLDTDFLKRERKSMDQHNSFSNALLANRKRISGEMLTQKKARLSESKNNDECHNGSSYSKAAIGRFDFGCGDGMFLKKLTQTERETLRAQRRETQLITARARADKSFVYVVNPPEIPRVCFGSGMERITLPMSGPGLTSFMRKIQGEVRDFPGPYEYTYRKELGKKYPSAYGYSSFASKLPRLPPTEISRFPPIGAYNVETKKKIKQAARPFNIGTKLDQTKVLEMPGPADYAVDKKPASLNICSAFGSKRIIWPAVAVICTPENAAKCSKCNKTPIGDYFHQFQLNLDMCRRCMNKQLRWLKRCSTDLFYRARMYTELSLYKPVRYCGFFHDHQGTTAAIQHLPTPTLKPRIGFGSSAERFARKSTVAKGRKVRGKFRLEQQQNKSTAPTLLHKYPSKCGYSALANRSPRFNPSAYSKNPAPNAYDYLHKEAELKICYPFNASEPRPMPKWAKRTGPSPCDYYHYRRREQPVEMAFGHRRYIIPAYAVFCGPENKSKCYKCQSRPLGDYYHNFNTKTDLCRPCMNAELRWLNNCKVGRRLRARRLMELGCFKPSRWCDFFHRHHVGTWFVEKYPRLVLRKKNNIENYLESFDKLTKCENCTTSLLFALQPSYLGVKPEQNEQKVRERLLLILLTNRIPEQFRYVVEKPKTPRVAFGSVTERMNSVFWPHSAVGSFESRQSTASQASTYSSFQEKTLMCHVLPAETGNLCGKRDEIVGVNFEFVYSSKLGYSSLISQTPRFALSSEKSAPVGSYSVEDGKPIKQCKKPFNIGESLKKETKFLTPGPSHYPYHKRIPEKPGYCLAFGKRRLNWPSVAIFCTSRDTATCWVCQERPIGDYYYNFKTKLAVCRMCMKRKLKALQGCEMNDFKRKREMFEWCEFKPVRHCSFYHTHCGRNLYHTLMTKQILRRKLELENYLYPYQPFLDKRYV</sequence>
<evidence type="ECO:0000256" key="5">
    <source>
        <dbReference type="ARBA" id="ARBA00012388"/>
    </source>
</evidence>
<evidence type="ECO:0000256" key="2">
    <source>
        <dbReference type="ARBA" id="ARBA00001946"/>
    </source>
</evidence>
<comment type="caution">
    <text evidence="20">The sequence shown here is derived from an EMBL/GenBank/DDBJ whole genome shotgun (WGS) entry which is preliminary data.</text>
</comment>
<evidence type="ECO:0000256" key="3">
    <source>
        <dbReference type="ARBA" id="ARBA00004123"/>
    </source>
</evidence>
<dbReference type="Gene3D" id="3.30.70.590">
    <property type="entry name" value="Poly(A) polymerase predicted RNA binding domain"/>
    <property type="match status" value="1"/>
</dbReference>
<dbReference type="InterPro" id="IPR048840">
    <property type="entry name" value="PolA_pol_NTPase"/>
</dbReference>
<evidence type="ECO:0000256" key="12">
    <source>
        <dbReference type="ARBA" id="ARBA00022884"/>
    </source>
</evidence>
<dbReference type="GO" id="GO:0005524">
    <property type="term" value="F:ATP binding"/>
    <property type="evidence" value="ECO:0007669"/>
    <property type="project" value="UniProtKB-KW"/>
</dbReference>
<dbReference type="PANTHER" id="PTHR10682">
    <property type="entry name" value="POLY A POLYMERASE"/>
    <property type="match status" value="1"/>
</dbReference>
<evidence type="ECO:0000256" key="11">
    <source>
        <dbReference type="ARBA" id="ARBA00022842"/>
    </source>
</evidence>
<comment type="subcellular location">
    <subcellularLocation>
        <location evidence="3">Nucleus</location>
    </subcellularLocation>
</comment>
<evidence type="ECO:0000256" key="15">
    <source>
        <dbReference type="ARBA" id="ARBA00048830"/>
    </source>
</evidence>
<keyword evidence="10" id="KW-0067">ATP-binding</keyword>
<dbReference type="FunFam" id="1.10.1410.10:FF:000001">
    <property type="entry name" value="Putative poly(A) polymerase gamma"/>
    <property type="match status" value="1"/>
</dbReference>
<keyword evidence="21" id="KW-1185">Reference proteome</keyword>
<dbReference type="EMBL" id="CAJHJT010000056">
    <property type="protein sequence ID" value="CAD7011894.1"/>
    <property type="molecule type" value="Genomic_DNA"/>
</dbReference>
<evidence type="ECO:0000256" key="1">
    <source>
        <dbReference type="ARBA" id="ARBA00001936"/>
    </source>
</evidence>
<dbReference type="SUPFAM" id="SSF81301">
    <property type="entry name" value="Nucleotidyltransferase"/>
    <property type="match status" value="1"/>
</dbReference>
<dbReference type="Gene3D" id="1.10.1410.10">
    <property type="match status" value="1"/>
</dbReference>
<comment type="cofactor">
    <cofactor evidence="1">
        <name>Mn(2+)</name>
        <dbReference type="ChEBI" id="CHEBI:29035"/>
    </cofactor>
</comment>
<evidence type="ECO:0000256" key="4">
    <source>
        <dbReference type="ARBA" id="ARBA00010912"/>
    </source>
</evidence>
<feature type="compositionally biased region" description="Low complexity" evidence="16">
    <location>
        <begin position="10"/>
        <end position="47"/>
    </location>
</feature>
<name>A0A811VA62_CERCA</name>
<keyword evidence="12" id="KW-0694">RNA-binding</keyword>
<organism evidence="20 21">
    <name type="scientific">Ceratitis capitata</name>
    <name type="common">Mediterranean fruit fly</name>
    <name type="synonym">Tephritis capitata</name>
    <dbReference type="NCBI Taxonomy" id="7213"/>
    <lineage>
        <taxon>Eukaryota</taxon>
        <taxon>Metazoa</taxon>
        <taxon>Ecdysozoa</taxon>
        <taxon>Arthropoda</taxon>
        <taxon>Hexapoda</taxon>
        <taxon>Insecta</taxon>
        <taxon>Pterygota</taxon>
        <taxon>Neoptera</taxon>
        <taxon>Endopterygota</taxon>
        <taxon>Diptera</taxon>
        <taxon>Brachycera</taxon>
        <taxon>Muscomorpha</taxon>
        <taxon>Tephritoidea</taxon>
        <taxon>Tephritidae</taxon>
        <taxon>Ceratitis</taxon>
        <taxon>Ceratitis</taxon>
    </lineage>
</organism>
<keyword evidence="11" id="KW-0460">Magnesium</keyword>
<evidence type="ECO:0000256" key="9">
    <source>
        <dbReference type="ARBA" id="ARBA00022741"/>
    </source>
</evidence>
<dbReference type="GO" id="GO:0031123">
    <property type="term" value="P:RNA 3'-end processing"/>
    <property type="evidence" value="ECO:0007669"/>
    <property type="project" value="InterPro"/>
</dbReference>
<dbReference type="CDD" id="cd05402">
    <property type="entry name" value="NT_PAP_TUTase"/>
    <property type="match status" value="1"/>
</dbReference>
<evidence type="ECO:0000259" key="17">
    <source>
        <dbReference type="Pfam" id="PF04926"/>
    </source>
</evidence>
<dbReference type="GO" id="GO:0046872">
    <property type="term" value="F:metal ion binding"/>
    <property type="evidence" value="ECO:0007669"/>
    <property type="project" value="UniProtKB-KW"/>
</dbReference>